<dbReference type="GeneID" id="4782500"/>
<dbReference type="GO" id="GO:0016810">
    <property type="term" value="F:hydrolase activity, acting on carbon-nitrogen (but not peptide) bonds"/>
    <property type="evidence" value="ECO:0007669"/>
    <property type="project" value="InterPro"/>
</dbReference>
<dbReference type="KEGG" id="hbu:Hbut_0227"/>
<dbReference type="EnsemblBacteria" id="ABM80099">
    <property type="protein sequence ID" value="ABM80099"/>
    <property type="gene ID" value="Hbut_0227"/>
</dbReference>
<protein>
    <submittedName>
        <fullName evidence="2">Polysaccharide deacetylase family</fullName>
    </submittedName>
</protein>
<dbReference type="AlphaFoldDB" id="A2BJD8"/>
<dbReference type="PROSITE" id="PS51677">
    <property type="entry name" value="NODB"/>
    <property type="match status" value="1"/>
</dbReference>
<accession>A2BJD8</accession>
<keyword evidence="3" id="KW-1185">Reference proteome</keyword>
<dbReference type="HOGENOM" id="CLU_029940_1_1_2"/>
<reference evidence="2 3" key="1">
    <citation type="journal article" date="2007" name="Archaea">
        <title>The genome of Hyperthermus butylicus: a sulfur-reducing, peptide fermenting, neutrophilic Crenarchaeote growing up to 108 degrees C.</title>
        <authorList>
            <person name="Brugger K."/>
            <person name="Chen L."/>
            <person name="Stark M."/>
            <person name="Zibat A."/>
            <person name="Redder P."/>
            <person name="Ruepp A."/>
            <person name="Awayez M."/>
            <person name="She Q."/>
            <person name="Garrett R.A."/>
            <person name="Klenk H.P."/>
        </authorList>
    </citation>
    <scope>NUCLEOTIDE SEQUENCE [LARGE SCALE GENOMIC DNA]</scope>
    <source>
        <strain evidence="3">DSM 5456 / JCM 9403 / PLM1-5</strain>
    </source>
</reference>
<dbReference type="InterPro" id="IPR002509">
    <property type="entry name" value="NODB_dom"/>
</dbReference>
<dbReference type="PANTHER" id="PTHR47561">
    <property type="entry name" value="POLYSACCHARIDE DEACETYLASE FAMILY PROTEIN (AFU_ORTHOLOGUE AFUA_6G05030)"/>
    <property type="match status" value="1"/>
</dbReference>
<feature type="domain" description="NodB homology" evidence="1">
    <location>
        <begin position="31"/>
        <end position="242"/>
    </location>
</feature>
<dbReference type="Proteomes" id="UP000002593">
    <property type="component" value="Chromosome"/>
</dbReference>
<dbReference type="EMBL" id="CP000493">
    <property type="protein sequence ID" value="ABM80099.1"/>
    <property type="molecule type" value="Genomic_DNA"/>
</dbReference>
<dbReference type="Gene3D" id="3.20.20.370">
    <property type="entry name" value="Glycoside hydrolase/deacetylase"/>
    <property type="match status" value="1"/>
</dbReference>
<evidence type="ECO:0000313" key="2">
    <source>
        <dbReference type="EMBL" id="ABM80099.1"/>
    </source>
</evidence>
<dbReference type="OrthoDB" id="10436at2157"/>
<gene>
    <name evidence="2" type="ordered locus">Hbut_0227</name>
</gene>
<dbReference type="SUPFAM" id="SSF88713">
    <property type="entry name" value="Glycoside hydrolase/deacetylase"/>
    <property type="match status" value="1"/>
</dbReference>
<organism evidence="2 3">
    <name type="scientific">Hyperthermus butylicus (strain DSM 5456 / JCM 9403 / PLM1-5)</name>
    <dbReference type="NCBI Taxonomy" id="415426"/>
    <lineage>
        <taxon>Archaea</taxon>
        <taxon>Thermoproteota</taxon>
        <taxon>Thermoprotei</taxon>
        <taxon>Desulfurococcales</taxon>
        <taxon>Pyrodictiaceae</taxon>
        <taxon>Hyperthermus</taxon>
    </lineage>
</organism>
<dbReference type="PANTHER" id="PTHR47561:SF1">
    <property type="entry name" value="POLYSACCHARIDE DEACETYLASE FAMILY PROTEIN (AFU_ORTHOLOGUE AFUA_6G05030)"/>
    <property type="match status" value="1"/>
</dbReference>
<dbReference type="RefSeq" id="WP_011821416.1">
    <property type="nucleotide sequence ID" value="NC_008818.1"/>
</dbReference>
<dbReference type="STRING" id="415426.Hbut_0227"/>
<dbReference type="eggNOG" id="arCOG02877">
    <property type="taxonomic scope" value="Archaea"/>
</dbReference>
<evidence type="ECO:0000259" key="1">
    <source>
        <dbReference type="PROSITE" id="PS51677"/>
    </source>
</evidence>
<dbReference type="Pfam" id="PF01522">
    <property type="entry name" value="Polysacc_deac_1"/>
    <property type="match status" value="1"/>
</dbReference>
<evidence type="ECO:0000313" key="3">
    <source>
        <dbReference type="Proteomes" id="UP000002593"/>
    </source>
</evidence>
<proteinExistence type="predicted"/>
<dbReference type="InterPro" id="IPR011330">
    <property type="entry name" value="Glyco_hydro/deAcase_b/a-brl"/>
</dbReference>
<dbReference type="GO" id="GO:0005975">
    <property type="term" value="P:carbohydrate metabolic process"/>
    <property type="evidence" value="ECO:0007669"/>
    <property type="project" value="InterPro"/>
</dbReference>
<name>A2BJD8_HYPBU</name>
<sequence length="261" mass="30247">MFRPPAGYGFVLFLSFDLDVDSAEAWKGADPVARSRGRFAERRGLWRVLEVLEAHGVRATFFVPGWVARRYPHLVRALVERGHEVAGHGYMHERLDEISSRSAEEQVFASMEEALAGIVGRKPRGFRAPYWRWSPWTLELLRSRGYLYDSSLMDDEEPYILGKGLVELPVDWRLDDWPYLEYHRSLTPRELLEMWLDEMRYAARRHSYLSLTMHPQCIGRGARIRVLEAVLREAKRLGAWIPLGSELAEYVLKAVTERTSA</sequence>